<gene>
    <name evidence="11" type="primary">pgeF</name>
    <name evidence="11" type="ORF">E4634_18185</name>
</gene>
<evidence type="ECO:0000256" key="8">
    <source>
        <dbReference type="ARBA" id="ARBA00048968"/>
    </source>
</evidence>
<evidence type="ECO:0000313" key="11">
    <source>
        <dbReference type="EMBL" id="TGD71573.1"/>
    </source>
</evidence>
<keyword evidence="6" id="KW-0862">Zinc</keyword>
<reference evidence="11 12" key="1">
    <citation type="submission" date="2019-04" db="EMBL/GenBank/DDBJ databases">
        <title>Taxonomy of novel Haliea sp. from mangrove soil of West Coast of India.</title>
        <authorList>
            <person name="Verma A."/>
            <person name="Kumar P."/>
            <person name="Krishnamurthi S."/>
        </authorList>
    </citation>
    <scope>NUCLEOTIDE SEQUENCE [LARGE SCALE GENOMIC DNA]</scope>
    <source>
        <strain evidence="11 12">SAOS-164</strain>
    </source>
</reference>
<dbReference type="GO" id="GO:0005507">
    <property type="term" value="F:copper ion binding"/>
    <property type="evidence" value="ECO:0007669"/>
    <property type="project" value="TreeGrafter"/>
</dbReference>
<sequence length="240" mass="24948">MPEPDWSVPGILALSSERQGGRSAAPWDTFNLGDHVGDDPAAVAANRSRLQAMLPGGTSIQWLQQVHGADVVRAAGRGCPQADACWTDTPGIACAVLTADCLPVLFASADGAVVAAAHAGWRGLLAGVLEATVAAMGVDPGRLQAWMGPAIGPRAFEVGPEVREAFLDAGDSRACFTTSPNPGRYLADIYALARARLAAAGVSAVSGGGECTFRAPRRYFSYRRDGETGRMASLICIKPQ</sequence>
<evidence type="ECO:0000256" key="6">
    <source>
        <dbReference type="ARBA" id="ARBA00022833"/>
    </source>
</evidence>
<comment type="catalytic activity">
    <reaction evidence="8">
        <text>adenosine + phosphate = alpha-D-ribose 1-phosphate + adenine</text>
        <dbReference type="Rhea" id="RHEA:27642"/>
        <dbReference type="ChEBI" id="CHEBI:16335"/>
        <dbReference type="ChEBI" id="CHEBI:16708"/>
        <dbReference type="ChEBI" id="CHEBI:43474"/>
        <dbReference type="ChEBI" id="CHEBI:57720"/>
        <dbReference type="EC" id="2.4.2.1"/>
    </reaction>
    <physiologicalReaction direction="left-to-right" evidence="8">
        <dbReference type="Rhea" id="RHEA:27643"/>
    </physiologicalReaction>
</comment>
<keyword evidence="5" id="KW-0378">Hydrolase</keyword>
<evidence type="ECO:0000256" key="3">
    <source>
        <dbReference type="ARBA" id="ARBA00022679"/>
    </source>
</evidence>
<accession>A0A4Z0LW02</accession>
<dbReference type="InterPro" id="IPR003730">
    <property type="entry name" value="Cu_polyphenol_OxRdtase"/>
</dbReference>
<dbReference type="CDD" id="cd16833">
    <property type="entry name" value="YfiH"/>
    <property type="match status" value="1"/>
</dbReference>
<comment type="similarity">
    <text evidence="2 10">Belongs to the purine nucleoside phosphorylase YfiH/LACC1 family.</text>
</comment>
<dbReference type="InterPro" id="IPR038371">
    <property type="entry name" value="Cu_polyphenol_OxRdtase_sf"/>
</dbReference>
<comment type="catalytic activity">
    <reaction evidence="7">
        <text>adenosine + H2O + H(+) = inosine + NH4(+)</text>
        <dbReference type="Rhea" id="RHEA:24408"/>
        <dbReference type="ChEBI" id="CHEBI:15377"/>
        <dbReference type="ChEBI" id="CHEBI:15378"/>
        <dbReference type="ChEBI" id="CHEBI:16335"/>
        <dbReference type="ChEBI" id="CHEBI:17596"/>
        <dbReference type="ChEBI" id="CHEBI:28938"/>
        <dbReference type="EC" id="3.5.4.4"/>
    </reaction>
    <physiologicalReaction direction="left-to-right" evidence="7">
        <dbReference type="Rhea" id="RHEA:24409"/>
    </physiologicalReaction>
</comment>
<comment type="catalytic activity">
    <reaction evidence="9">
        <text>S-methyl-5'-thioadenosine + phosphate = 5-(methylsulfanyl)-alpha-D-ribose 1-phosphate + adenine</text>
        <dbReference type="Rhea" id="RHEA:11852"/>
        <dbReference type="ChEBI" id="CHEBI:16708"/>
        <dbReference type="ChEBI" id="CHEBI:17509"/>
        <dbReference type="ChEBI" id="CHEBI:43474"/>
        <dbReference type="ChEBI" id="CHEBI:58533"/>
        <dbReference type="EC" id="2.4.2.28"/>
    </reaction>
    <physiologicalReaction direction="left-to-right" evidence="9">
        <dbReference type="Rhea" id="RHEA:11853"/>
    </physiologicalReaction>
</comment>
<dbReference type="AlphaFoldDB" id="A0A4Z0LW02"/>
<proteinExistence type="inferred from homology"/>
<dbReference type="EMBL" id="SRLE01000013">
    <property type="protein sequence ID" value="TGD71573.1"/>
    <property type="molecule type" value="Genomic_DNA"/>
</dbReference>
<comment type="caution">
    <text evidence="11">The sequence shown here is derived from an EMBL/GenBank/DDBJ whole genome shotgun (WGS) entry which is preliminary data.</text>
</comment>
<dbReference type="OrthoDB" id="4279at2"/>
<comment type="catalytic activity">
    <reaction evidence="1">
        <text>inosine + phosphate = alpha-D-ribose 1-phosphate + hypoxanthine</text>
        <dbReference type="Rhea" id="RHEA:27646"/>
        <dbReference type="ChEBI" id="CHEBI:17368"/>
        <dbReference type="ChEBI" id="CHEBI:17596"/>
        <dbReference type="ChEBI" id="CHEBI:43474"/>
        <dbReference type="ChEBI" id="CHEBI:57720"/>
        <dbReference type="EC" id="2.4.2.1"/>
    </reaction>
    <physiologicalReaction direction="left-to-right" evidence="1">
        <dbReference type="Rhea" id="RHEA:27647"/>
    </physiologicalReaction>
</comment>
<dbReference type="Proteomes" id="UP000298050">
    <property type="component" value="Unassembled WGS sequence"/>
</dbReference>
<dbReference type="Pfam" id="PF02578">
    <property type="entry name" value="Cu-oxidase_4"/>
    <property type="match status" value="1"/>
</dbReference>
<keyword evidence="3" id="KW-0808">Transferase</keyword>
<dbReference type="GO" id="GO:0017061">
    <property type="term" value="F:S-methyl-5-thioadenosine phosphorylase activity"/>
    <property type="evidence" value="ECO:0007669"/>
    <property type="project" value="UniProtKB-EC"/>
</dbReference>
<evidence type="ECO:0000256" key="5">
    <source>
        <dbReference type="ARBA" id="ARBA00022801"/>
    </source>
</evidence>
<organism evidence="11 12">
    <name type="scientific">Mangrovimicrobium sediminis</name>
    <dbReference type="NCBI Taxonomy" id="2562682"/>
    <lineage>
        <taxon>Bacteria</taxon>
        <taxon>Pseudomonadati</taxon>
        <taxon>Pseudomonadota</taxon>
        <taxon>Gammaproteobacteria</taxon>
        <taxon>Cellvibrionales</taxon>
        <taxon>Halieaceae</taxon>
        <taxon>Mangrovimicrobium</taxon>
    </lineage>
</organism>
<evidence type="ECO:0000256" key="4">
    <source>
        <dbReference type="ARBA" id="ARBA00022723"/>
    </source>
</evidence>
<dbReference type="GO" id="GO:0016787">
    <property type="term" value="F:hydrolase activity"/>
    <property type="evidence" value="ECO:0007669"/>
    <property type="project" value="UniProtKB-KW"/>
</dbReference>
<dbReference type="SUPFAM" id="SSF64438">
    <property type="entry name" value="CNF1/YfiH-like putative cysteine hydrolases"/>
    <property type="match status" value="1"/>
</dbReference>
<evidence type="ECO:0000256" key="9">
    <source>
        <dbReference type="ARBA" id="ARBA00049893"/>
    </source>
</evidence>
<dbReference type="NCBIfam" id="TIGR00726">
    <property type="entry name" value="peptidoglycan editing factor PgeF"/>
    <property type="match status" value="1"/>
</dbReference>
<dbReference type="PANTHER" id="PTHR30616">
    <property type="entry name" value="UNCHARACTERIZED PROTEIN YFIH"/>
    <property type="match status" value="1"/>
</dbReference>
<keyword evidence="12" id="KW-1185">Reference proteome</keyword>
<dbReference type="InterPro" id="IPR011324">
    <property type="entry name" value="Cytotoxic_necrot_fac-like_cat"/>
</dbReference>
<evidence type="ECO:0000256" key="1">
    <source>
        <dbReference type="ARBA" id="ARBA00000553"/>
    </source>
</evidence>
<evidence type="ECO:0000256" key="2">
    <source>
        <dbReference type="ARBA" id="ARBA00007353"/>
    </source>
</evidence>
<evidence type="ECO:0000256" key="10">
    <source>
        <dbReference type="RuleBase" id="RU361274"/>
    </source>
</evidence>
<keyword evidence="4" id="KW-0479">Metal-binding</keyword>
<dbReference type="PANTHER" id="PTHR30616:SF2">
    <property type="entry name" value="PURINE NUCLEOSIDE PHOSPHORYLASE LACC1"/>
    <property type="match status" value="1"/>
</dbReference>
<protein>
    <recommendedName>
        <fullName evidence="10">Purine nucleoside phosphorylase</fullName>
    </recommendedName>
</protein>
<dbReference type="RefSeq" id="WP_135446089.1">
    <property type="nucleotide sequence ID" value="NZ_SRLE01000013.1"/>
</dbReference>
<evidence type="ECO:0000313" key="12">
    <source>
        <dbReference type="Proteomes" id="UP000298050"/>
    </source>
</evidence>
<evidence type="ECO:0000256" key="7">
    <source>
        <dbReference type="ARBA" id="ARBA00047989"/>
    </source>
</evidence>
<name>A0A4Z0LW02_9GAMM</name>
<dbReference type="Gene3D" id="3.60.140.10">
    <property type="entry name" value="CNF1/YfiH-like putative cysteine hydrolases"/>
    <property type="match status" value="1"/>
</dbReference>